<dbReference type="EMBL" id="BAAAUX010000001">
    <property type="protein sequence ID" value="GAA2774128.1"/>
    <property type="molecule type" value="Genomic_DNA"/>
</dbReference>
<dbReference type="RefSeq" id="WP_344677427.1">
    <property type="nucleotide sequence ID" value="NZ_BAAAUX010000001.1"/>
</dbReference>
<proteinExistence type="predicted"/>
<gene>
    <name evidence="1" type="ORF">GCM10010470_02470</name>
</gene>
<comment type="caution">
    <text evidence="1">The sequence shown here is derived from an EMBL/GenBank/DDBJ whole genome shotgun (WGS) entry which is preliminary data.</text>
</comment>
<name>A0ABN3V4X8_9PSEU</name>
<accession>A0ABN3V4X8</accession>
<evidence type="ECO:0000313" key="2">
    <source>
        <dbReference type="Proteomes" id="UP001500979"/>
    </source>
</evidence>
<organism evidence="1 2">
    <name type="scientific">Saccharopolyspora taberi</name>
    <dbReference type="NCBI Taxonomy" id="60895"/>
    <lineage>
        <taxon>Bacteria</taxon>
        <taxon>Bacillati</taxon>
        <taxon>Actinomycetota</taxon>
        <taxon>Actinomycetes</taxon>
        <taxon>Pseudonocardiales</taxon>
        <taxon>Pseudonocardiaceae</taxon>
        <taxon>Saccharopolyspora</taxon>
    </lineage>
</organism>
<reference evidence="1 2" key="1">
    <citation type="journal article" date="2019" name="Int. J. Syst. Evol. Microbiol.">
        <title>The Global Catalogue of Microorganisms (GCM) 10K type strain sequencing project: providing services to taxonomists for standard genome sequencing and annotation.</title>
        <authorList>
            <consortium name="The Broad Institute Genomics Platform"/>
            <consortium name="The Broad Institute Genome Sequencing Center for Infectious Disease"/>
            <person name="Wu L."/>
            <person name="Ma J."/>
        </authorList>
    </citation>
    <scope>NUCLEOTIDE SEQUENCE [LARGE SCALE GENOMIC DNA]</scope>
    <source>
        <strain evidence="1 2">JCM 9383</strain>
    </source>
</reference>
<dbReference type="Proteomes" id="UP001500979">
    <property type="component" value="Unassembled WGS sequence"/>
</dbReference>
<protein>
    <recommendedName>
        <fullName evidence="3">Minor tail protein</fullName>
    </recommendedName>
</protein>
<keyword evidence="2" id="KW-1185">Reference proteome</keyword>
<evidence type="ECO:0000313" key="1">
    <source>
        <dbReference type="EMBL" id="GAA2774128.1"/>
    </source>
</evidence>
<evidence type="ECO:0008006" key="3">
    <source>
        <dbReference type="Google" id="ProtNLM"/>
    </source>
</evidence>
<sequence length="750" mass="82693">MQYPDDIELAEAVNSRSRRFSARLMVDWNRDGLHDHPYSDLSKLVVEATTDRSMEGALPENATLIEGYSAAQLTVKLEGRRVYGEPNAAQLFAPYSTRSPLYNIPRKPVPVYYEIVVHTTTGLRQVRQFTGWTREIVASSADGTATLRCLDFAEPLRAPITLPVWAHEQRADEGRLINSQWLIDHILRRNGYFQSPPMVAECRYSATLHGAQIAETGHPDDDSGGPVYRWVQGRYGLALGASATEVHGSSMSGFANLPHTNGLTYGFGGFFEVGGSNPGVSEVRAWYNTQDRLGLRITGAGQVQAFFVADTGTTTWTVDGPMLSGPSRFAYVGVEATITASNMQIRFNIDGTVTTATGTRWAPASSNSHFANCELQRSAQCIQHWQSMTRTNNWSWTPDFEPNSTLSSGLNLLSHLPDVVDESSWDVLKELVHAEFGTLFADEHNHVWFLNREDARQAKDTIDREIGPDQLQDVAVSDTSDAIVNCIAVSSTLGMYKDPVRVWEATNNDQLTFQPGSTTVTITDVENAMSYFVDIPYWDDATWDRGDNPLRGFYPVHASNGTVAPNVTVSVTQISQRSFSYTVSNGNAYAIRLADRANTDPNYPGTPRLRVGGRGIVYWPTKKNLVTNQASIDIHGRRLWEIPNTRWAQSYSGQANIAASLLSELGAPLPVLDQVSIVGDPRIQLTDAIPIRDPDGLGDYILGQVTGIRQTLGSNGLSADLTMRLLTPPGQGEWDSSIYGVWDDTFVWAT</sequence>